<dbReference type="AlphaFoldDB" id="A0A437JA62"/>
<dbReference type="GO" id="GO:0016747">
    <property type="term" value="F:acyltransferase activity, transferring groups other than amino-acyl groups"/>
    <property type="evidence" value="ECO:0007669"/>
    <property type="project" value="InterPro"/>
</dbReference>
<keyword evidence="2" id="KW-0808">Transferase</keyword>
<dbReference type="InterPro" id="IPR016181">
    <property type="entry name" value="Acyl_CoA_acyltransferase"/>
</dbReference>
<dbReference type="InterPro" id="IPR000182">
    <property type="entry name" value="GNAT_dom"/>
</dbReference>
<organism evidence="2 3">
    <name type="scientific">Sphingobium algorifonticola</name>
    <dbReference type="NCBI Taxonomy" id="2008318"/>
    <lineage>
        <taxon>Bacteria</taxon>
        <taxon>Pseudomonadati</taxon>
        <taxon>Pseudomonadota</taxon>
        <taxon>Alphaproteobacteria</taxon>
        <taxon>Sphingomonadales</taxon>
        <taxon>Sphingomonadaceae</taxon>
        <taxon>Sphingobium</taxon>
    </lineage>
</organism>
<dbReference type="Pfam" id="PF13302">
    <property type="entry name" value="Acetyltransf_3"/>
    <property type="match status" value="1"/>
</dbReference>
<protein>
    <submittedName>
        <fullName evidence="2">N-acetyltransferase</fullName>
    </submittedName>
</protein>
<comment type="caution">
    <text evidence="2">The sequence shown here is derived from an EMBL/GenBank/DDBJ whole genome shotgun (WGS) entry which is preliminary data.</text>
</comment>
<dbReference type="OrthoDB" id="5295305at2"/>
<name>A0A437JA62_9SPHN</name>
<proteinExistence type="predicted"/>
<dbReference type="Gene3D" id="3.40.630.30">
    <property type="match status" value="1"/>
</dbReference>
<accession>A0A437JA62</accession>
<dbReference type="PANTHER" id="PTHR43610:SF1">
    <property type="entry name" value="N-ACETYLTRANSFERASE DOMAIN-CONTAINING PROTEIN"/>
    <property type="match status" value="1"/>
</dbReference>
<dbReference type="EMBL" id="RZUL01000002">
    <property type="protein sequence ID" value="RVT42387.1"/>
    <property type="molecule type" value="Genomic_DNA"/>
</dbReference>
<feature type="domain" description="N-acetyltransferase" evidence="1">
    <location>
        <begin position="16"/>
        <end position="169"/>
    </location>
</feature>
<keyword evidence="3" id="KW-1185">Reference proteome</keyword>
<dbReference type="PANTHER" id="PTHR43610">
    <property type="entry name" value="BLL6696 PROTEIN"/>
    <property type="match status" value="1"/>
</dbReference>
<reference evidence="2 3" key="1">
    <citation type="submission" date="2019-01" db="EMBL/GenBank/DDBJ databases">
        <authorList>
            <person name="Chen W.-M."/>
        </authorList>
    </citation>
    <scope>NUCLEOTIDE SEQUENCE [LARGE SCALE GENOMIC DNA]</scope>
    <source>
        <strain evidence="2 3">TLA-22</strain>
    </source>
</reference>
<dbReference type="Proteomes" id="UP000282977">
    <property type="component" value="Unassembled WGS sequence"/>
</dbReference>
<sequence length="183" mass="19902">MDALIAPITAADIAMTQLVEADREALRAICPVDDPVWDIYPIRLAGVDFDAGFEAIVGNPGRYPFAIRVDRALVGISGYLNVEPVSGVAEIGGTYMTPSARGTGLNGRIKPLLLDRAFASGVQRVEFRIDARNGRSLRAVEKLGAVREGVLRRHRRTWTGHIRDTVMLSILREEWAASCSTAG</sequence>
<dbReference type="SUPFAM" id="SSF55729">
    <property type="entry name" value="Acyl-CoA N-acyltransferases (Nat)"/>
    <property type="match status" value="1"/>
</dbReference>
<dbReference type="PROSITE" id="PS51186">
    <property type="entry name" value="GNAT"/>
    <property type="match status" value="1"/>
</dbReference>
<evidence type="ECO:0000259" key="1">
    <source>
        <dbReference type="PROSITE" id="PS51186"/>
    </source>
</evidence>
<gene>
    <name evidence="2" type="ORF">ENE74_06045</name>
</gene>
<evidence type="ECO:0000313" key="2">
    <source>
        <dbReference type="EMBL" id="RVT42387.1"/>
    </source>
</evidence>
<evidence type="ECO:0000313" key="3">
    <source>
        <dbReference type="Proteomes" id="UP000282977"/>
    </source>
</evidence>